<feature type="compositionally biased region" description="Pro residues" evidence="1">
    <location>
        <begin position="537"/>
        <end position="549"/>
    </location>
</feature>
<dbReference type="RefSeq" id="WP_188698022.1">
    <property type="nucleotide sequence ID" value="NZ_BMLS01000007.1"/>
</dbReference>
<gene>
    <name evidence="3" type="ORF">GCM10010982_34120</name>
</gene>
<organism evidence="3 4">
    <name type="scientific">Bowmanella pacifica</name>
    <dbReference type="NCBI Taxonomy" id="502051"/>
    <lineage>
        <taxon>Bacteria</taxon>
        <taxon>Pseudomonadati</taxon>
        <taxon>Pseudomonadota</taxon>
        <taxon>Gammaproteobacteria</taxon>
        <taxon>Alteromonadales</taxon>
        <taxon>Alteromonadaceae</taxon>
        <taxon>Bowmanella</taxon>
    </lineage>
</organism>
<dbReference type="EMBL" id="BMLS01000007">
    <property type="protein sequence ID" value="GGO73496.1"/>
    <property type="molecule type" value="Genomic_DNA"/>
</dbReference>
<keyword evidence="2" id="KW-0732">Signal</keyword>
<protein>
    <recommendedName>
        <fullName evidence="5">SH3b domain-containing protein</fullName>
    </recommendedName>
</protein>
<evidence type="ECO:0000256" key="1">
    <source>
        <dbReference type="SAM" id="MobiDB-lite"/>
    </source>
</evidence>
<feature type="region of interest" description="Disordered" evidence="1">
    <location>
        <begin position="531"/>
        <end position="558"/>
    </location>
</feature>
<keyword evidence="4" id="KW-1185">Reference proteome</keyword>
<reference evidence="3" key="1">
    <citation type="journal article" date="2014" name="Int. J. Syst. Evol. Microbiol.">
        <title>Complete genome sequence of Corynebacterium casei LMG S-19264T (=DSM 44701T), isolated from a smear-ripened cheese.</title>
        <authorList>
            <consortium name="US DOE Joint Genome Institute (JGI-PGF)"/>
            <person name="Walter F."/>
            <person name="Albersmeier A."/>
            <person name="Kalinowski J."/>
            <person name="Ruckert C."/>
        </authorList>
    </citation>
    <scope>NUCLEOTIDE SEQUENCE</scope>
    <source>
        <strain evidence="3">CGMCC 1.7086</strain>
    </source>
</reference>
<name>A0A917Z2V3_9ALTE</name>
<evidence type="ECO:0000313" key="3">
    <source>
        <dbReference type="EMBL" id="GGO73496.1"/>
    </source>
</evidence>
<evidence type="ECO:0000313" key="4">
    <source>
        <dbReference type="Proteomes" id="UP000606935"/>
    </source>
</evidence>
<evidence type="ECO:0008006" key="5">
    <source>
        <dbReference type="Google" id="ProtNLM"/>
    </source>
</evidence>
<feature type="chain" id="PRO_5037134826" description="SH3b domain-containing protein" evidence="2">
    <location>
        <begin position="23"/>
        <end position="577"/>
    </location>
</feature>
<dbReference type="Proteomes" id="UP000606935">
    <property type="component" value="Unassembled WGS sequence"/>
</dbReference>
<sequence length="577" mass="63876">MSRIAQSLILVSLAVAGNEAIAAPNDTEAYYLCANKITDNTSWTFGTAPAYCDIEPFGDPEFVRTYLSEIAFNTAEPTADERARYMNALNATIRDGAAYYLSVRKPDASTAEQEAWVEAIKAVANQETFWSHYRDAVVDGRMKMMRGDSGHGHGMMQVDDRWHFASINEGKGWQIFENMLYAMEIFYSEWQNAEQASCLSAPDNWFERTRAAYAAYNGGPSRICRWHDNPVWQDEGFLGKFEAKSWLNYIAAPDAIAPVDVACMLEGVEFCVPEYVPPAHSIENPETPWQYNYLELTSGEICLLENGGFHCVLQQQDAPCLNAMFDRVSIAKAIKLDQAETDAYPKTLYEKHQCLANLENSFAVGQSVIAEKATNIRHTAAGTDTQHDAVKGKVYQILDVVAGTPADQSRYYRIRYNADSEGYIYAGGVRDFSSWASAATHESLPDSDKLIAMTGDTLYVVNAQGIPVKDAPGEPGTEIGKFEKGDALEVHSTQSMGEHNEIYYEVSTNALRGFIYSGSLLPSSDLASWTSFEAPEPETPPTPEPPVTEPPAQQDSGGGSLSYALLLLLYVIRKRRL</sequence>
<reference evidence="3" key="2">
    <citation type="submission" date="2020-09" db="EMBL/GenBank/DDBJ databases">
        <authorList>
            <person name="Sun Q."/>
            <person name="Zhou Y."/>
        </authorList>
    </citation>
    <scope>NUCLEOTIDE SEQUENCE</scope>
    <source>
        <strain evidence="3">CGMCC 1.7086</strain>
    </source>
</reference>
<dbReference type="Gene3D" id="1.10.530.10">
    <property type="match status" value="1"/>
</dbReference>
<dbReference type="AlphaFoldDB" id="A0A917Z2V3"/>
<accession>A0A917Z2V3</accession>
<proteinExistence type="predicted"/>
<feature type="signal peptide" evidence="2">
    <location>
        <begin position="1"/>
        <end position="22"/>
    </location>
</feature>
<dbReference type="InterPro" id="IPR023346">
    <property type="entry name" value="Lysozyme-like_dom_sf"/>
</dbReference>
<comment type="caution">
    <text evidence="3">The sequence shown here is derived from an EMBL/GenBank/DDBJ whole genome shotgun (WGS) entry which is preliminary data.</text>
</comment>
<dbReference type="SUPFAM" id="SSF53955">
    <property type="entry name" value="Lysozyme-like"/>
    <property type="match status" value="1"/>
</dbReference>
<evidence type="ECO:0000256" key="2">
    <source>
        <dbReference type="SAM" id="SignalP"/>
    </source>
</evidence>